<keyword evidence="4" id="KW-1185">Reference proteome</keyword>
<evidence type="ECO:0000256" key="2">
    <source>
        <dbReference type="SAM" id="Phobius"/>
    </source>
</evidence>
<evidence type="ECO:0000256" key="1">
    <source>
        <dbReference type="SAM" id="MobiDB-lite"/>
    </source>
</evidence>
<proteinExistence type="predicted"/>
<sequence length="269" mass="29246">MENYLRCDKNLPVEWPEPSQPGIGHLSGRGGPLKSTGSMGGVRGVPFAAAVGKPGPKPGGCVPTTTPSGCVPYCGLPCGLEDVTEFEADRSTAGAPEGEGEPLCLGCCCGCCVDVDCAVDDRNVFAHIVAAVVVVVAHFVIVVLAVHDDHYEFSNDTKLRQLCISQQIWSSLDTKKVNDFLLTIDITTLLLLLVALLFDSAHYILHPANALKWKCQAIARLYRRPIRYDLQIIWNSSLIAEARKKKEKMVSNGLLPHARSYEILDETML</sequence>
<protein>
    <submittedName>
        <fullName evidence="3">Uncharacterized protein</fullName>
    </submittedName>
</protein>
<accession>A0A1A9ZQB4</accession>
<keyword evidence="2" id="KW-0472">Membrane</keyword>
<keyword evidence="2" id="KW-1133">Transmembrane helix</keyword>
<evidence type="ECO:0000313" key="4">
    <source>
        <dbReference type="Proteomes" id="UP000092445"/>
    </source>
</evidence>
<evidence type="ECO:0000313" key="3">
    <source>
        <dbReference type="EnsemblMetazoa" id="GPAI021778-PA"/>
    </source>
</evidence>
<dbReference type="AlphaFoldDB" id="A0A1A9ZQB4"/>
<dbReference type="Proteomes" id="UP000092445">
    <property type="component" value="Unassembled WGS sequence"/>
</dbReference>
<feature type="transmembrane region" description="Helical" evidence="2">
    <location>
        <begin position="180"/>
        <end position="198"/>
    </location>
</feature>
<organism evidence="3 4">
    <name type="scientific">Glossina pallidipes</name>
    <name type="common">Tsetse fly</name>
    <dbReference type="NCBI Taxonomy" id="7398"/>
    <lineage>
        <taxon>Eukaryota</taxon>
        <taxon>Metazoa</taxon>
        <taxon>Ecdysozoa</taxon>
        <taxon>Arthropoda</taxon>
        <taxon>Hexapoda</taxon>
        <taxon>Insecta</taxon>
        <taxon>Pterygota</taxon>
        <taxon>Neoptera</taxon>
        <taxon>Endopterygota</taxon>
        <taxon>Diptera</taxon>
        <taxon>Brachycera</taxon>
        <taxon>Muscomorpha</taxon>
        <taxon>Hippoboscoidea</taxon>
        <taxon>Glossinidae</taxon>
        <taxon>Glossina</taxon>
    </lineage>
</organism>
<dbReference type="VEuPathDB" id="VectorBase:GPAI021778"/>
<feature type="transmembrane region" description="Helical" evidence="2">
    <location>
        <begin position="124"/>
        <end position="146"/>
    </location>
</feature>
<name>A0A1A9ZQB4_GLOPL</name>
<reference evidence="3" key="2">
    <citation type="submission" date="2020-05" db="UniProtKB">
        <authorList>
            <consortium name="EnsemblMetazoa"/>
        </authorList>
    </citation>
    <scope>IDENTIFICATION</scope>
    <source>
        <strain evidence="3">IAEA</strain>
    </source>
</reference>
<keyword evidence="2" id="KW-0812">Transmembrane</keyword>
<feature type="region of interest" description="Disordered" evidence="1">
    <location>
        <begin position="15"/>
        <end position="35"/>
    </location>
</feature>
<dbReference type="EnsemblMetazoa" id="GPAI021778-RA">
    <property type="protein sequence ID" value="GPAI021778-PA"/>
    <property type="gene ID" value="GPAI021778"/>
</dbReference>
<reference evidence="4" key="1">
    <citation type="submission" date="2014-03" db="EMBL/GenBank/DDBJ databases">
        <authorList>
            <person name="Aksoy S."/>
            <person name="Warren W."/>
            <person name="Wilson R.K."/>
        </authorList>
    </citation>
    <scope>NUCLEOTIDE SEQUENCE [LARGE SCALE GENOMIC DNA]</scope>
    <source>
        <strain evidence="4">IAEA</strain>
    </source>
</reference>